<feature type="domain" description="Fibronectin type-III" evidence="7">
    <location>
        <begin position="667"/>
        <end position="756"/>
    </location>
</feature>
<dbReference type="GO" id="GO:0005576">
    <property type="term" value="C:extracellular region"/>
    <property type="evidence" value="ECO:0007669"/>
    <property type="project" value="UniProtKB-SubCell"/>
</dbReference>
<dbReference type="InterPro" id="IPR048287">
    <property type="entry name" value="TSPN-like_N"/>
</dbReference>
<dbReference type="SUPFAM" id="SSF49265">
    <property type="entry name" value="Fibronectin type III"/>
    <property type="match status" value="3"/>
</dbReference>
<name>A0A8B9V0W2_9AVES</name>
<feature type="compositionally biased region" description="Pro residues" evidence="5">
    <location>
        <begin position="1187"/>
        <end position="1197"/>
    </location>
</feature>
<keyword evidence="2" id="KW-0732">Signal</keyword>
<sequence length="1303" mass="139814">MLTRLCLKAVCEPDLRMARTSLGKPGDSTDSFLALLVFSKVLGCVRLADSPICRPDKVLCCRFALYLKTEVFFLLYNSSLNVICYSPAGSHFQCDTSAMTDIVLLVDGSWSIGRSNFKLIKEFLSTLISPFSIAHDKIRVGLSQYSSDPRTEWDLGAYTTREQVLEAVRNLRYKGGNTFTGLALTHVLEQNLKPDAGARLEAEKLVILLTDGKSQDDANLAAQTLKNMGIEIFAIGVKNADEAELKQVASEPLELTVYNVLDFPLLSNLVGRLTRVLCARIKEKSKENAGSPVKDIPTDMGPQLSPTDLKISAVTSKSMHLTWSPPLRPPKKYRIVYYPSKGGTPKEVILDGAVSSLRLSNLTSHTEYLVSVFPIYDTAVGDGLRGVTSTLPLSSPRSLRVSELSHNSMRLSWKAAPGATQYLVLCSAAPDGAEDYTMEVKVAQPEVLLDGLSPSTEYSVAVYAMYGEDASDPASIQETTLPLSPPRYLSFSELSHASVRVSWEAASQAVKAHHVTYEASGGSNTGEVEVPGTATSTVLRPLSSLTQYFISVRSTYDEGDSFPITGNVTTLKVPPPRALKVTELSGNSLRLQWEAVAASDVVVYQIKWSTAAGEKPQELSIAGNVATAILPGLQKNTDYKISIWAYYKDGARSDTVSIQHRTNSRSPPTNLFIDSESPTSLQVHWKPPEGRVQHYKITYSPVSDTGAQQTIMASGKSSSVTLQSLLPDRAYKVTVSAVHYTGESESTSATGRTAPVMSKLPSIRGFVPSKTEGKSPIKAGFGFDMMEVFGLVEKEYSSVKGVAMEPFIFSGSRTFTLFRDTQLTQRTSDVHLFAIPPEHTISFLLRLLPETPKEPFAVWQITDEDFQPLLGVNLDPSKKSLTYFNHDYKADLQEVSFDQQEVKKIFYGSFHKVHVAVSRFKIKLYLDCKKIAEKPINTVGSISTAGFIMLGKVTRTRGPRSGSASFQLQSLQIVCNSLGAEEDRCCDLPALRDEETCPTLAPACSCTSGRPGLPGPPGPPGSPGRRGPQGEQGEPGPKGEPGPPGKVGPAGPSGQQGSPGSQGITIQGPVVCHLFRCLFLSPGVRGLEGTAGPPGPPGPRGFQGVTGSRGSSGEKGPPGDVGPTGLPGPKGERGEKGEPQSLATIYQLVTQACERMIQTHVLKFDSFIHEHARKPVPVWEERLKPGEPGPPGPPGPPGSNGERGENGIPGQPGKDGYPGERGAPGPKGEKGMPGVNEEGIQGPRGRTGPPGEVVLGKPGPKGYPGNMGPQGFPGVRGQPGQSGYPGGCDISGCYGADRRDFIP</sequence>
<dbReference type="SMART" id="SM00327">
    <property type="entry name" value="VWA"/>
    <property type="match status" value="1"/>
</dbReference>
<feature type="domain" description="Fibronectin type-III" evidence="7">
    <location>
        <begin position="575"/>
        <end position="666"/>
    </location>
</feature>
<comment type="subcellular location">
    <subcellularLocation>
        <location evidence="1">Secreted</location>
        <location evidence="1">Extracellular space</location>
    </subcellularLocation>
</comment>
<feature type="domain" description="Fibronectin type-III" evidence="7">
    <location>
        <begin position="305"/>
        <end position="394"/>
    </location>
</feature>
<feature type="domain" description="VWFA" evidence="6">
    <location>
        <begin position="101"/>
        <end position="273"/>
    </location>
</feature>
<dbReference type="Gene3D" id="2.60.40.10">
    <property type="entry name" value="Immunoglobulins"/>
    <property type="match status" value="5"/>
</dbReference>
<dbReference type="PROSITE" id="PS50853">
    <property type="entry name" value="FN3"/>
    <property type="match status" value="5"/>
</dbReference>
<dbReference type="PRINTS" id="PR00453">
    <property type="entry name" value="VWFADOMAIN"/>
</dbReference>
<evidence type="ECO:0000256" key="3">
    <source>
        <dbReference type="ARBA" id="ARBA00022737"/>
    </source>
</evidence>
<dbReference type="Pfam" id="PF01391">
    <property type="entry name" value="Collagen"/>
    <property type="match status" value="3"/>
</dbReference>
<dbReference type="InterPro" id="IPR002035">
    <property type="entry name" value="VWF_A"/>
</dbReference>
<evidence type="ECO:0000256" key="5">
    <source>
        <dbReference type="SAM" id="MobiDB-lite"/>
    </source>
</evidence>
<dbReference type="InterPro" id="IPR036465">
    <property type="entry name" value="vWFA_dom_sf"/>
</dbReference>
<dbReference type="Gene3D" id="2.60.120.200">
    <property type="match status" value="1"/>
</dbReference>
<dbReference type="PANTHER" id="PTHR46708:SF2">
    <property type="entry name" value="FIBRONECTIN TYPE-III DOMAIN-CONTAINING PROTEIN"/>
    <property type="match status" value="1"/>
</dbReference>
<reference evidence="8" key="1">
    <citation type="submission" date="2025-08" db="UniProtKB">
        <authorList>
            <consortium name="Ensembl"/>
        </authorList>
    </citation>
    <scope>IDENTIFICATION</scope>
</reference>
<feature type="region of interest" description="Disordered" evidence="5">
    <location>
        <begin position="1181"/>
        <end position="1303"/>
    </location>
</feature>
<proteinExistence type="predicted"/>
<dbReference type="InterPro" id="IPR036116">
    <property type="entry name" value="FN3_sf"/>
</dbReference>
<keyword evidence="9" id="KW-1185">Reference proteome</keyword>
<reference evidence="8" key="2">
    <citation type="submission" date="2025-09" db="UniProtKB">
        <authorList>
            <consortium name="Ensembl"/>
        </authorList>
    </citation>
    <scope>IDENTIFICATION</scope>
</reference>
<dbReference type="SMART" id="SM00210">
    <property type="entry name" value="TSPN"/>
    <property type="match status" value="1"/>
</dbReference>
<dbReference type="PROSITE" id="PS50234">
    <property type="entry name" value="VWFA"/>
    <property type="match status" value="1"/>
</dbReference>
<dbReference type="Proteomes" id="UP000694549">
    <property type="component" value="Unplaced"/>
</dbReference>
<dbReference type="SUPFAM" id="SSF53300">
    <property type="entry name" value="vWA-like"/>
    <property type="match status" value="1"/>
</dbReference>
<evidence type="ECO:0000256" key="2">
    <source>
        <dbReference type="ARBA" id="ARBA00022729"/>
    </source>
</evidence>
<feature type="domain" description="Fibronectin type-III" evidence="7">
    <location>
        <begin position="485"/>
        <end position="574"/>
    </location>
</feature>
<dbReference type="CDD" id="cd01482">
    <property type="entry name" value="vWA_collagen_alphaI-XII-like"/>
    <property type="match status" value="1"/>
</dbReference>
<dbReference type="Gene3D" id="3.40.50.410">
    <property type="entry name" value="von Willebrand factor, type A domain"/>
    <property type="match status" value="1"/>
</dbReference>
<dbReference type="InterPro" id="IPR013783">
    <property type="entry name" value="Ig-like_fold"/>
</dbReference>
<dbReference type="Pfam" id="PF00041">
    <property type="entry name" value="fn3"/>
    <property type="match status" value="5"/>
</dbReference>
<dbReference type="CDD" id="cd00063">
    <property type="entry name" value="FN3"/>
    <property type="match status" value="5"/>
</dbReference>
<organism evidence="8 9">
    <name type="scientific">Anas zonorhyncha</name>
    <name type="common">Eastern spot-billed duck</name>
    <dbReference type="NCBI Taxonomy" id="75864"/>
    <lineage>
        <taxon>Eukaryota</taxon>
        <taxon>Metazoa</taxon>
        <taxon>Chordata</taxon>
        <taxon>Craniata</taxon>
        <taxon>Vertebrata</taxon>
        <taxon>Euteleostomi</taxon>
        <taxon>Archelosauria</taxon>
        <taxon>Archosauria</taxon>
        <taxon>Dinosauria</taxon>
        <taxon>Saurischia</taxon>
        <taxon>Theropoda</taxon>
        <taxon>Coelurosauria</taxon>
        <taxon>Aves</taxon>
        <taxon>Neognathae</taxon>
        <taxon>Galloanserae</taxon>
        <taxon>Anseriformes</taxon>
        <taxon>Anatidae</taxon>
        <taxon>Anatinae</taxon>
        <taxon>Anas</taxon>
    </lineage>
</organism>
<dbReference type="InterPro" id="IPR013320">
    <property type="entry name" value="ConA-like_dom_sf"/>
</dbReference>
<feature type="region of interest" description="Disordered" evidence="5">
    <location>
        <begin position="1088"/>
        <end position="1138"/>
    </location>
</feature>
<dbReference type="SUPFAM" id="SSF49899">
    <property type="entry name" value="Concanavalin A-like lectins/glucanases"/>
    <property type="match status" value="1"/>
</dbReference>
<keyword evidence="3" id="KW-0677">Repeat</keyword>
<evidence type="ECO:0000313" key="8">
    <source>
        <dbReference type="Ensembl" id="ENSAZOP00000016452.1"/>
    </source>
</evidence>
<evidence type="ECO:0000259" key="7">
    <source>
        <dbReference type="PROSITE" id="PS50853"/>
    </source>
</evidence>
<evidence type="ECO:0000313" key="9">
    <source>
        <dbReference type="Proteomes" id="UP000694549"/>
    </source>
</evidence>
<dbReference type="Pfam" id="PF00092">
    <property type="entry name" value="VWA"/>
    <property type="match status" value="1"/>
</dbReference>
<accession>A0A8B9V0W2</accession>
<evidence type="ECO:0000256" key="4">
    <source>
        <dbReference type="ARBA" id="ARBA00023119"/>
    </source>
</evidence>
<keyword evidence="4" id="KW-0176">Collagen</keyword>
<dbReference type="GO" id="GO:0005581">
    <property type="term" value="C:collagen trimer"/>
    <property type="evidence" value="ECO:0007669"/>
    <property type="project" value="UniProtKB-KW"/>
</dbReference>
<dbReference type="PANTHER" id="PTHR46708">
    <property type="entry name" value="TENASCIN"/>
    <property type="match status" value="1"/>
</dbReference>
<protein>
    <recommendedName>
        <fullName evidence="10">Collagen type XX alpha 1 chain</fullName>
    </recommendedName>
</protein>
<dbReference type="InterPro" id="IPR008160">
    <property type="entry name" value="Collagen"/>
</dbReference>
<dbReference type="SMART" id="SM00060">
    <property type="entry name" value="FN3"/>
    <property type="match status" value="5"/>
</dbReference>
<feature type="compositionally biased region" description="Pro residues" evidence="5">
    <location>
        <begin position="1013"/>
        <end position="1022"/>
    </location>
</feature>
<evidence type="ECO:0000259" key="6">
    <source>
        <dbReference type="PROSITE" id="PS50234"/>
    </source>
</evidence>
<dbReference type="Ensembl" id="ENSAZOT00000017694.1">
    <property type="protein sequence ID" value="ENSAZOP00000016452.1"/>
    <property type="gene ID" value="ENSAZOG00000010286.1"/>
</dbReference>
<feature type="domain" description="Fibronectin type-III" evidence="7">
    <location>
        <begin position="395"/>
        <end position="484"/>
    </location>
</feature>
<evidence type="ECO:0000256" key="1">
    <source>
        <dbReference type="ARBA" id="ARBA00004239"/>
    </source>
</evidence>
<feature type="compositionally biased region" description="Low complexity" evidence="5">
    <location>
        <begin position="1047"/>
        <end position="1063"/>
    </location>
</feature>
<dbReference type="InterPro" id="IPR050991">
    <property type="entry name" value="ECM_Regulatory_Proteins"/>
</dbReference>
<feature type="region of interest" description="Disordered" evidence="5">
    <location>
        <begin position="1008"/>
        <end position="1064"/>
    </location>
</feature>
<dbReference type="InterPro" id="IPR003961">
    <property type="entry name" value="FN3_dom"/>
</dbReference>
<evidence type="ECO:0008006" key="10">
    <source>
        <dbReference type="Google" id="ProtNLM"/>
    </source>
</evidence>
<feature type="compositionally biased region" description="Low complexity" evidence="5">
    <location>
        <begin position="1023"/>
        <end position="1035"/>
    </location>
</feature>